<dbReference type="Proteomes" id="UP000682416">
    <property type="component" value="Chromosome"/>
</dbReference>
<proteinExistence type="predicted"/>
<feature type="region of interest" description="Disordered" evidence="1">
    <location>
        <begin position="149"/>
        <end position="248"/>
    </location>
</feature>
<feature type="compositionally biased region" description="Basic and acidic residues" evidence="1">
    <location>
        <begin position="180"/>
        <end position="197"/>
    </location>
</feature>
<evidence type="ECO:0000313" key="2">
    <source>
        <dbReference type="EMBL" id="QVJ03097.1"/>
    </source>
</evidence>
<feature type="compositionally biased region" description="Basic and acidic residues" evidence="1">
    <location>
        <begin position="149"/>
        <end position="169"/>
    </location>
</feature>
<evidence type="ECO:0000313" key="3">
    <source>
        <dbReference type="Proteomes" id="UP000682416"/>
    </source>
</evidence>
<protein>
    <submittedName>
        <fullName evidence="2">Uncharacterized protein</fullName>
    </submittedName>
</protein>
<evidence type="ECO:0000256" key="1">
    <source>
        <dbReference type="SAM" id="MobiDB-lite"/>
    </source>
</evidence>
<organism evidence="2 3">
    <name type="scientific">Nocardiopsis eucommiae</name>
    <dbReference type="NCBI Taxonomy" id="2831970"/>
    <lineage>
        <taxon>Bacteria</taxon>
        <taxon>Bacillati</taxon>
        <taxon>Actinomycetota</taxon>
        <taxon>Actinomycetes</taxon>
        <taxon>Streptosporangiales</taxon>
        <taxon>Nocardiopsidaceae</taxon>
        <taxon>Nocardiopsis</taxon>
    </lineage>
</organism>
<accession>A0A975QM57</accession>
<sequence length="382" mass="42511">MNEPNETLEFAGPVNDGWYRTQIPDWIALNPELKDGSFRLYCILRALILEKQKNRIRVLSHEQIAFLAVGKNGKPASISTIKALLANLQEVGLIANPDGSRIVTSSGPGSIQSRRRYQFSDWPTSSSSYTGWRNAFDKLDAYTDDWRDSRTDVSRGRFDSQKTDPRDDQQGNTPGAGHLEGQKSDGHGQKSDLDSQKSGENPSLTSEDVPSLKEIPEGVTSTSSSSVEVEDITNVVAPEQTKKKTESPEAIIERRLGCTPDEAAKVATLINQQGDGRGGRIRSLSWWVENRDIHTLRQDLAIVRGHQGPAGASKPLDEGERIRRMQKGGYQPYKNPVDQDVYDEPLLPVPEKAHTGARAPVPDNEYWDTITDEQYAQQWRSS</sequence>
<dbReference type="KEGG" id="nec:KGD82_13765"/>
<feature type="compositionally biased region" description="Polar residues" evidence="1">
    <location>
        <begin position="198"/>
        <end position="208"/>
    </location>
</feature>
<keyword evidence="3" id="KW-1185">Reference proteome</keyword>
<dbReference type="AlphaFoldDB" id="A0A975QM57"/>
<gene>
    <name evidence="2" type="ORF">KGD82_13765</name>
</gene>
<name>A0A975QM57_9ACTN</name>
<reference evidence="2" key="1">
    <citation type="submission" date="2021-05" db="EMBL/GenBank/DDBJ databases">
        <authorList>
            <person name="Kaiqin L."/>
            <person name="Jian G."/>
        </authorList>
    </citation>
    <scope>NUCLEOTIDE SEQUENCE</scope>
    <source>
        <strain evidence="2">HDS5</strain>
    </source>
</reference>
<dbReference type="EMBL" id="CP074402">
    <property type="protein sequence ID" value="QVJ03097.1"/>
    <property type="molecule type" value="Genomic_DNA"/>
</dbReference>